<keyword evidence="2" id="KW-0472">Membrane</keyword>
<keyword evidence="2" id="KW-0812">Transmembrane</keyword>
<comment type="caution">
    <text evidence="3">The sequence shown here is derived from an EMBL/GenBank/DDBJ whole genome shotgun (WGS) entry which is preliminary data.</text>
</comment>
<feature type="transmembrane region" description="Helical" evidence="2">
    <location>
        <begin position="212"/>
        <end position="233"/>
    </location>
</feature>
<dbReference type="OrthoDB" id="3351617at2759"/>
<keyword evidence="2" id="KW-1133">Transmembrane helix</keyword>
<evidence type="ECO:0000313" key="4">
    <source>
        <dbReference type="Proteomes" id="UP000001861"/>
    </source>
</evidence>
<organism evidence="3 4">
    <name type="scientific">Coprinopsis cinerea (strain Okayama-7 / 130 / ATCC MYA-4618 / FGSC 9003)</name>
    <name type="common">Inky cap fungus</name>
    <name type="synonym">Hormographiella aspergillata</name>
    <dbReference type="NCBI Taxonomy" id="240176"/>
    <lineage>
        <taxon>Eukaryota</taxon>
        <taxon>Fungi</taxon>
        <taxon>Dikarya</taxon>
        <taxon>Basidiomycota</taxon>
        <taxon>Agaricomycotina</taxon>
        <taxon>Agaricomycetes</taxon>
        <taxon>Agaricomycetidae</taxon>
        <taxon>Agaricales</taxon>
        <taxon>Agaricineae</taxon>
        <taxon>Psathyrellaceae</taxon>
        <taxon>Coprinopsis</taxon>
    </lineage>
</organism>
<accession>A8NL68</accession>
<feature type="transmembrane region" description="Helical" evidence="2">
    <location>
        <begin position="253"/>
        <end position="272"/>
    </location>
</feature>
<dbReference type="OMA" id="RAWTRNT"/>
<feature type="region of interest" description="Disordered" evidence="1">
    <location>
        <begin position="313"/>
        <end position="341"/>
    </location>
</feature>
<feature type="transmembrane region" description="Helical" evidence="2">
    <location>
        <begin position="17"/>
        <end position="43"/>
    </location>
</feature>
<feature type="transmembrane region" description="Helical" evidence="2">
    <location>
        <begin position="55"/>
        <end position="79"/>
    </location>
</feature>
<dbReference type="HOGENOM" id="CLU_044614_4_0_1"/>
<feature type="compositionally biased region" description="Polar residues" evidence="1">
    <location>
        <begin position="330"/>
        <end position="341"/>
    </location>
</feature>
<dbReference type="VEuPathDB" id="FungiDB:CC1G_10500"/>
<evidence type="ECO:0000313" key="3">
    <source>
        <dbReference type="EMBL" id="EAU87221.2"/>
    </source>
</evidence>
<name>A8NL68_COPC7</name>
<protein>
    <submittedName>
        <fullName evidence="3">Uncharacterized protein</fullName>
    </submittedName>
</protein>
<dbReference type="KEGG" id="cci:CC1G_10500"/>
<dbReference type="EMBL" id="AACS02000012">
    <property type="protein sequence ID" value="EAU87221.2"/>
    <property type="molecule type" value="Genomic_DNA"/>
</dbReference>
<reference evidence="3 4" key="1">
    <citation type="journal article" date="2010" name="Proc. Natl. Acad. Sci. U.S.A.">
        <title>Insights into evolution of multicellular fungi from the assembled chromosomes of the mushroom Coprinopsis cinerea (Coprinus cinereus).</title>
        <authorList>
            <person name="Stajich J.E."/>
            <person name="Wilke S.K."/>
            <person name="Ahren D."/>
            <person name="Au C.H."/>
            <person name="Birren B.W."/>
            <person name="Borodovsky M."/>
            <person name="Burns C."/>
            <person name="Canback B."/>
            <person name="Casselton L.A."/>
            <person name="Cheng C.K."/>
            <person name="Deng J."/>
            <person name="Dietrich F.S."/>
            <person name="Fargo D.C."/>
            <person name="Farman M.L."/>
            <person name="Gathman A.C."/>
            <person name="Goldberg J."/>
            <person name="Guigo R."/>
            <person name="Hoegger P.J."/>
            <person name="Hooker J.B."/>
            <person name="Huggins A."/>
            <person name="James T.Y."/>
            <person name="Kamada T."/>
            <person name="Kilaru S."/>
            <person name="Kodira C."/>
            <person name="Kues U."/>
            <person name="Kupfer D."/>
            <person name="Kwan H.S."/>
            <person name="Lomsadze A."/>
            <person name="Li W."/>
            <person name="Lilly W.W."/>
            <person name="Ma L.J."/>
            <person name="Mackey A.J."/>
            <person name="Manning G."/>
            <person name="Martin F."/>
            <person name="Muraguchi H."/>
            <person name="Natvig D.O."/>
            <person name="Palmerini H."/>
            <person name="Ramesh M.A."/>
            <person name="Rehmeyer C.J."/>
            <person name="Roe B.A."/>
            <person name="Shenoy N."/>
            <person name="Stanke M."/>
            <person name="Ter-Hovhannisyan V."/>
            <person name="Tunlid A."/>
            <person name="Velagapudi R."/>
            <person name="Vision T.J."/>
            <person name="Zeng Q."/>
            <person name="Zolan M.E."/>
            <person name="Pukkila P.J."/>
        </authorList>
    </citation>
    <scope>NUCLEOTIDE SEQUENCE [LARGE SCALE GENOMIC DNA]</scope>
    <source>
        <strain evidence="4">Okayama-7 / 130 / ATCC MYA-4618 / FGSC 9003</strain>
    </source>
</reference>
<feature type="transmembrane region" description="Helical" evidence="2">
    <location>
        <begin position="105"/>
        <end position="124"/>
    </location>
</feature>
<keyword evidence="4" id="KW-1185">Reference proteome</keyword>
<gene>
    <name evidence="3" type="ORF">CC1G_10500</name>
</gene>
<dbReference type="AlphaFoldDB" id="A8NL68"/>
<evidence type="ECO:0000256" key="1">
    <source>
        <dbReference type="SAM" id="MobiDB-lite"/>
    </source>
</evidence>
<dbReference type="GeneID" id="6011143"/>
<dbReference type="RefSeq" id="XP_001834626.2">
    <property type="nucleotide sequence ID" value="XM_001834574.2"/>
</dbReference>
<dbReference type="Proteomes" id="UP000001861">
    <property type="component" value="Unassembled WGS sequence"/>
</dbReference>
<feature type="transmembrane region" description="Helical" evidence="2">
    <location>
        <begin position="168"/>
        <end position="191"/>
    </location>
</feature>
<evidence type="ECO:0000256" key="2">
    <source>
        <dbReference type="SAM" id="Phobius"/>
    </source>
</evidence>
<proteinExistence type="predicted"/>
<feature type="transmembrane region" description="Helical" evidence="2">
    <location>
        <begin position="136"/>
        <end position="156"/>
    </location>
</feature>
<dbReference type="InParanoid" id="A8NL68"/>
<sequence>MSDIDQEYIGQVAARSLFANATVTLLDVGIQLFMVLYGLSVFLETPRPLRKGRTPYIVVSFVIFSLAAITAAIDCYVAFERIFASTSGEHYIELWREDLRGWRKILSNSLASVYVVIGDGLLLWRAYIIWRDRWMVMILPTLCYLAHIACAIRLEFPWPNVRVNRAGVSAWIFLTVSVNVMVTGLISYRLIRARRDLSKALPGRNLAHYSGVVAILIESALPLTIFGLGYAFSMVVNPHKTTQHQAAGHITNMIFSLLYFSFAALAPQMIIFRVTTGRSWLKASEPTTATAISRPLFFAQGPVEQSYITDHLGQSQAPTGDMSENDSEKSQLQATKSVPIV</sequence>